<protein>
    <submittedName>
        <fullName evidence="1">Uncharacterized protein</fullName>
    </submittedName>
</protein>
<feature type="non-terminal residue" evidence="1">
    <location>
        <position position="1"/>
    </location>
</feature>
<gene>
    <name evidence="1" type="ORF">TrRE_jg2437</name>
</gene>
<dbReference type="Gene3D" id="2.130.10.10">
    <property type="entry name" value="YVTN repeat-like/Quinoprotein amine dehydrogenase"/>
    <property type="match status" value="1"/>
</dbReference>
<comment type="caution">
    <text evidence="1">The sequence shown here is derived from an EMBL/GenBank/DDBJ whole genome shotgun (WGS) entry which is preliminary data.</text>
</comment>
<name>A0A9W7E926_9STRA</name>
<dbReference type="AlphaFoldDB" id="A0A9W7E926"/>
<dbReference type="OrthoDB" id="6109at2759"/>
<sequence>LRGISRKWKASDEIEGSSSVAGGAIPKVEQKRVGTKGKSFMSTGFGDVTGISWCVGYNEPTLAVLHQPRGRTWAGRSSERVRPSWITTVSAGVEQHRATVIWQSRVLPNDTLYITAVPSPTVGMIVAVAKNTVSLVLPGGVVKHTLATNGYAKAGLV</sequence>
<evidence type="ECO:0000313" key="2">
    <source>
        <dbReference type="Proteomes" id="UP001165082"/>
    </source>
</evidence>
<reference evidence="1" key="1">
    <citation type="submission" date="2022-07" db="EMBL/GenBank/DDBJ databases">
        <title>Genome analysis of Parmales, a sister group of diatoms, reveals the evolutionary specialization of diatoms from phago-mixotrophs to photoautotrophs.</title>
        <authorList>
            <person name="Ban H."/>
            <person name="Sato S."/>
            <person name="Yoshikawa S."/>
            <person name="Kazumasa Y."/>
            <person name="Nakamura Y."/>
            <person name="Ichinomiya M."/>
            <person name="Saitoh K."/>
            <person name="Sato N."/>
            <person name="Blanc-Mathieu R."/>
            <person name="Endo H."/>
            <person name="Kuwata A."/>
            <person name="Ogata H."/>
        </authorList>
    </citation>
    <scope>NUCLEOTIDE SEQUENCE</scope>
</reference>
<feature type="non-terminal residue" evidence="1">
    <location>
        <position position="157"/>
    </location>
</feature>
<dbReference type="Proteomes" id="UP001165082">
    <property type="component" value="Unassembled WGS sequence"/>
</dbReference>
<dbReference type="InterPro" id="IPR015943">
    <property type="entry name" value="WD40/YVTN_repeat-like_dom_sf"/>
</dbReference>
<accession>A0A9W7E926</accession>
<evidence type="ECO:0000313" key="1">
    <source>
        <dbReference type="EMBL" id="GMH69963.1"/>
    </source>
</evidence>
<dbReference type="EMBL" id="BRXZ01002778">
    <property type="protein sequence ID" value="GMH69963.1"/>
    <property type="molecule type" value="Genomic_DNA"/>
</dbReference>
<organism evidence="1 2">
    <name type="scientific">Triparma retinervis</name>
    <dbReference type="NCBI Taxonomy" id="2557542"/>
    <lineage>
        <taxon>Eukaryota</taxon>
        <taxon>Sar</taxon>
        <taxon>Stramenopiles</taxon>
        <taxon>Ochrophyta</taxon>
        <taxon>Bolidophyceae</taxon>
        <taxon>Parmales</taxon>
        <taxon>Triparmaceae</taxon>
        <taxon>Triparma</taxon>
    </lineage>
</organism>
<proteinExistence type="predicted"/>
<keyword evidence="2" id="KW-1185">Reference proteome</keyword>